<keyword evidence="4" id="KW-0813">Transport</keyword>
<name>A0A380TH64_9ZZZZ</name>
<evidence type="ECO:0000256" key="3">
    <source>
        <dbReference type="ARBA" id="ARBA00011738"/>
    </source>
</evidence>
<feature type="domain" description="PhoU" evidence="7">
    <location>
        <begin position="22"/>
        <end position="109"/>
    </location>
</feature>
<organism evidence="8">
    <name type="scientific">metagenome</name>
    <dbReference type="NCBI Taxonomy" id="256318"/>
    <lineage>
        <taxon>unclassified sequences</taxon>
        <taxon>metagenomes</taxon>
    </lineage>
</organism>
<comment type="subcellular location">
    <subcellularLocation>
        <location evidence="1">Cytoplasm</location>
    </subcellularLocation>
</comment>
<dbReference type="Gene3D" id="1.20.58.220">
    <property type="entry name" value="Phosphate transport system protein phou homolog 2, domain 2"/>
    <property type="match status" value="1"/>
</dbReference>
<dbReference type="GO" id="GO:0045936">
    <property type="term" value="P:negative regulation of phosphate metabolic process"/>
    <property type="evidence" value="ECO:0007669"/>
    <property type="project" value="InterPro"/>
</dbReference>
<comment type="similarity">
    <text evidence="2">Belongs to the PhoU family.</text>
</comment>
<evidence type="ECO:0000256" key="6">
    <source>
        <dbReference type="ARBA" id="ARBA00022592"/>
    </source>
</evidence>
<keyword evidence="6" id="KW-0592">Phosphate transport</keyword>
<evidence type="ECO:0000259" key="7">
    <source>
        <dbReference type="Pfam" id="PF01895"/>
    </source>
</evidence>
<proteinExistence type="inferred from homology"/>
<evidence type="ECO:0000256" key="1">
    <source>
        <dbReference type="ARBA" id="ARBA00004496"/>
    </source>
</evidence>
<dbReference type="InterPro" id="IPR038078">
    <property type="entry name" value="PhoU-like_sf"/>
</dbReference>
<evidence type="ECO:0000256" key="2">
    <source>
        <dbReference type="ARBA" id="ARBA00008107"/>
    </source>
</evidence>
<dbReference type="FunFam" id="1.20.58.220:FF:000004">
    <property type="entry name" value="Phosphate-specific transport system accessory protein PhoU"/>
    <property type="match status" value="1"/>
</dbReference>
<keyword evidence="5" id="KW-0963">Cytoplasm</keyword>
<dbReference type="Pfam" id="PF01895">
    <property type="entry name" value="PhoU"/>
    <property type="match status" value="2"/>
</dbReference>
<accession>A0A380TH64</accession>
<gene>
    <name evidence="8" type="primary">phoU</name>
    <name evidence="8" type="ORF">DF3PB_3590004</name>
</gene>
<dbReference type="GO" id="GO:0005737">
    <property type="term" value="C:cytoplasm"/>
    <property type="evidence" value="ECO:0007669"/>
    <property type="project" value="UniProtKB-SubCell"/>
</dbReference>
<dbReference type="PANTHER" id="PTHR42930">
    <property type="entry name" value="PHOSPHATE-SPECIFIC TRANSPORT SYSTEM ACCESSORY PROTEIN PHOU"/>
    <property type="match status" value="1"/>
</dbReference>
<protein>
    <submittedName>
        <fullName evidence="8">Phosphate-specific transport system accessory protein PhoU homolog</fullName>
    </submittedName>
</protein>
<evidence type="ECO:0000313" key="8">
    <source>
        <dbReference type="EMBL" id="SUS06994.1"/>
    </source>
</evidence>
<dbReference type="EMBL" id="UIDG01000289">
    <property type="protein sequence ID" value="SUS06994.1"/>
    <property type="molecule type" value="Genomic_DNA"/>
</dbReference>
<dbReference type="NCBIfam" id="TIGR02135">
    <property type="entry name" value="phoU_full"/>
    <property type="match status" value="1"/>
</dbReference>
<dbReference type="PANTHER" id="PTHR42930:SF3">
    <property type="entry name" value="PHOSPHATE-SPECIFIC TRANSPORT SYSTEM ACCESSORY PROTEIN PHOU"/>
    <property type="match status" value="1"/>
</dbReference>
<evidence type="ECO:0000256" key="4">
    <source>
        <dbReference type="ARBA" id="ARBA00022448"/>
    </source>
</evidence>
<comment type="subunit">
    <text evidence="3">Homodimer.</text>
</comment>
<dbReference type="GO" id="GO:0006817">
    <property type="term" value="P:phosphate ion transport"/>
    <property type="evidence" value="ECO:0007669"/>
    <property type="project" value="UniProtKB-KW"/>
</dbReference>
<feature type="domain" description="PhoU" evidence="7">
    <location>
        <begin position="125"/>
        <end position="209"/>
    </location>
</feature>
<reference evidence="8" key="1">
    <citation type="submission" date="2018-07" db="EMBL/GenBank/DDBJ databases">
        <authorList>
            <person name="Quirk P.G."/>
            <person name="Krulwich T.A."/>
        </authorList>
    </citation>
    <scope>NUCLEOTIDE SEQUENCE</scope>
</reference>
<dbReference type="GO" id="GO:0030643">
    <property type="term" value="P:intracellular phosphate ion homeostasis"/>
    <property type="evidence" value="ECO:0007669"/>
    <property type="project" value="InterPro"/>
</dbReference>
<dbReference type="InterPro" id="IPR026022">
    <property type="entry name" value="PhoU_dom"/>
</dbReference>
<dbReference type="AlphaFoldDB" id="A0A380TH64"/>
<dbReference type="SUPFAM" id="SSF109755">
    <property type="entry name" value="PhoU-like"/>
    <property type="match status" value="1"/>
</dbReference>
<sequence length="242" mass="27167">MGSEHTVKSFDEELRRLDNMVAEMGGLAEVQLQSALEALIRRDIEKAAEIVANDRRLDHLEAEVDQHTIAMLARRQPMAKDLREIVGALKVASMIERIGDYAKNVAKRTGAIAEMPPVPSAQTVVRLGGLAQQMVKDVLDAYLSRDVEQAKSVRARDRELDALYTSIFRELLTYMMEDPRNISACTHLLFVAKHIERIGDHATNIAEIVHFLVTGEMPLDDRPRQDESEMTIVTAHVPSDEE</sequence>
<evidence type="ECO:0000256" key="5">
    <source>
        <dbReference type="ARBA" id="ARBA00022490"/>
    </source>
</evidence>
<dbReference type="InterPro" id="IPR028366">
    <property type="entry name" value="PhoU"/>
</dbReference>
<dbReference type="PIRSF" id="PIRSF003107">
    <property type="entry name" value="PhoU"/>
    <property type="match status" value="1"/>
</dbReference>